<dbReference type="InterPro" id="IPR041617">
    <property type="entry name" value="TPR_MalT"/>
</dbReference>
<dbReference type="Proteomes" id="UP000694308">
    <property type="component" value="Unassembled WGS sequence"/>
</dbReference>
<gene>
    <name evidence="5" type="ORF">I6U48_09910</name>
</gene>
<dbReference type="PANTHER" id="PTHR44688:SF16">
    <property type="entry name" value="DNA-BINDING TRANSCRIPTIONAL ACTIVATOR DEVR_DOSR"/>
    <property type="match status" value="1"/>
</dbReference>
<dbReference type="Pfam" id="PF17874">
    <property type="entry name" value="TPR_MalT"/>
    <property type="match status" value="1"/>
</dbReference>
<accession>A0A949TPW5</accession>
<evidence type="ECO:0000313" key="5">
    <source>
        <dbReference type="EMBL" id="MBV7273222.1"/>
    </source>
</evidence>
<reference evidence="5" key="1">
    <citation type="submission" date="2020-12" db="EMBL/GenBank/DDBJ databases">
        <title>Clostridium thailandense sp. nov., a novel acetogenic bacterium isolated from peat land soil in Thailand.</title>
        <authorList>
            <person name="Chaikitkaew S."/>
            <person name="Birkeland N.K."/>
        </authorList>
    </citation>
    <scope>NUCLEOTIDE SEQUENCE</scope>
    <source>
        <strain evidence="5">PL3</strain>
    </source>
</reference>
<sequence>MILNYKHNKNKFIIPKKKCKIVYRDKILNRLDEALNTKLTIISAPAGSGKTTSVVSWIDSKNLYNNVMWISLDERDNSREAFWSCFTTSIEKLEGVDFKGEELNSIKDEEILTESIIDVLLNTISLINKDLIFVIDDFHFIKNEDVLMEIKHFIDGINDNVHIIMTSRTKPNINIARLRLDGEVIEIDRKELNFSLSETTEFLEDNTKLRLPEERIKMLKEATEGWIAGIQIAVLSMKGRKDITEVEERFSGSNNYIQDYFCEEVFNNQSEDIKDFLLKTCILDELSAALCNAVSCKKNSQQILEHIYDMNLFVDKLDFDGKLFRYYRLFKEFLVCKLNGINREEIRESSNRAARWYEENGLINNAINQYIKVGNFEPVIKLIEDECVKKILSNEYFYVMHWLESIPQDIILKNSKFCISYMYIYIYDNISYNKYLEFAQKNLESCTDEKYKKECLGILSIVKGDRNLIESEYKKSIQFYEEAFSYLGDNPFWNIIINLKLEIIYFYLQEPTLEKKSFDKVMMLSQSYQDDVLYLVVNRTIVFTKLLRGQLAEVENICDVCLNISIRDELKKSSLISSFYIALALVYYEKNEISKAEEYVLKGIKFIETEGEFYLHYHTLYLGYYVYAGILLDKNRKSELEKLYEKIEELVQKYNNNKLSDRYYFHKLKDYFEVLKMERFMESGRINLVEKYISKRDFKITEELVIFSKILIYKEKTDDALMVLNKILISEKESSNKYLYVRAYISRAEIFSQKDQYENATRDLKEALIMGYENGFIRLFSFKNIKMSKMLLKTIKGMKFNKDYYKMGEYLNKILGLYSTDENTELISKREKEVLILIENGAKNSEIAQKLFITESTAKSHILNIFSKLGVHNRIQAVAKAKEIGII</sequence>
<dbReference type="InterPro" id="IPR059106">
    <property type="entry name" value="WHD_MalT"/>
</dbReference>
<dbReference type="SMART" id="SM00028">
    <property type="entry name" value="TPR"/>
    <property type="match status" value="2"/>
</dbReference>
<evidence type="ECO:0000256" key="1">
    <source>
        <dbReference type="ARBA" id="ARBA00023015"/>
    </source>
</evidence>
<organism evidence="5 6">
    <name type="scientific">Clostridium thailandense</name>
    <dbReference type="NCBI Taxonomy" id="2794346"/>
    <lineage>
        <taxon>Bacteria</taxon>
        <taxon>Bacillati</taxon>
        <taxon>Bacillota</taxon>
        <taxon>Clostridia</taxon>
        <taxon>Eubacteriales</taxon>
        <taxon>Clostridiaceae</taxon>
        <taxon>Clostridium</taxon>
    </lineage>
</organism>
<keyword evidence="1" id="KW-0805">Transcription regulation</keyword>
<keyword evidence="3" id="KW-0804">Transcription</keyword>
<name>A0A949TPW5_9CLOT</name>
<dbReference type="GO" id="GO:0003677">
    <property type="term" value="F:DNA binding"/>
    <property type="evidence" value="ECO:0007669"/>
    <property type="project" value="UniProtKB-KW"/>
</dbReference>
<dbReference type="Pfam" id="PF25873">
    <property type="entry name" value="WHD_MalT"/>
    <property type="match status" value="1"/>
</dbReference>
<dbReference type="EMBL" id="JAEEGC010000039">
    <property type="protein sequence ID" value="MBV7273222.1"/>
    <property type="molecule type" value="Genomic_DNA"/>
</dbReference>
<dbReference type="GO" id="GO:0006355">
    <property type="term" value="P:regulation of DNA-templated transcription"/>
    <property type="evidence" value="ECO:0007669"/>
    <property type="project" value="InterPro"/>
</dbReference>
<dbReference type="RefSeq" id="WP_218320246.1">
    <property type="nucleotide sequence ID" value="NZ_JAEEGC010000039.1"/>
</dbReference>
<evidence type="ECO:0000259" key="4">
    <source>
        <dbReference type="PROSITE" id="PS50043"/>
    </source>
</evidence>
<dbReference type="InterPro" id="IPR019734">
    <property type="entry name" value="TPR_rpt"/>
</dbReference>
<feature type="domain" description="HTH luxR-type" evidence="4">
    <location>
        <begin position="820"/>
        <end position="885"/>
    </location>
</feature>
<evidence type="ECO:0000256" key="3">
    <source>
        <dbReference type="ARBA" id="ARBA00023163"/>
    </source>
</evidence>
<proteinExistence type="predicted"/>
<protein>
    <submittedName>
        <fullName evidence="5">LuxR family transcriptional regulator</fullName>
    </submittedName>
</protein>
<dbReference type="CDD" id="cd06170">
    <property type="entry name" value="LuxR_C_like"/>
    <property type="match status" value="1"/>
</dbReference>
<keyword evidence="2" id="KW-0238">DNA-binding</keyword>
<evidence type="ECO:0000256" key="2">
    <source>
        <dbReference type="ARBA" id="ARBA00023125"/>
    </source>
</evidence>
<dbReference type="AlphaFoldDB" id="A0A949TPW5"/>
<dbReference type="SMART" id="SM00421">
    <property type="entry name" value="HTH_LUXR"/>
    <property type="match status" value="1"/>
</dbReference>
<dbReference type="Pfam" id="PF00196">
    <property type="entry name" value="GerE"/>
    <property type="match status" value="1"/>
</dbReference>
<keyword evidence="6" id="KW-1185">Reference proteome</keyword>
<dbReference type="PROSITE" id="PS50043">
    <property type="entry name" value="HTH_LUXR_2"/>
    <property type="match status" value="1"/>
</dbReference>
<dbReference type="PANTHER" id="PTHR44688">
    <property type="entry name" value="DNA-BINDING TRANSCRIPTIONAL ACTIVATOR DEVR_DOSR"/>
    <property type="match status" value="1"/>
</dbReference>
<comment type="caution">
    <text evidence="5">The sequence shown here is derived from an EMBL/GenBank/DDBJ whole genome shotgun (WGS) entry which is preliminary data.</text>
</comment>
<evidence type="ECO:0000313" key="6">
    <source>
        <dbReference type="Proteomes" id="UP000694308"/>
    </source>
</evidence>
<dbReference type="InterPro" id="IPR000792">
    <property type="entry name" value="Tscrpt_reg_LuxR_C"/>
</dbReference>